<evidence type="ECO:0000313" key="1">
    <source>
        <dbReference type="EMBL" id="OCT75735.1"/>
    </source>
</evidence>
<evidence type="ECO:0000313" key="2">
    <source>
        <dbReference type="Proteomes" id="UP000694892"/>
    </source>
</evidence>
<organism evidence="1 2">
    <name type="scientific">Xenopus laevis</name>
    <name type="common">African clawed frog</name>
    <dbReference type="NCBI Taxonomy" id="8355"/>
    <lineage>
        <taxon>Eukaryota</taxon>
        <taxon>Metazoa</taxon>
        <taxon>Chordata</taxon>
        <taxon>Craniata</taxon>
        <taxon>Vertebrata</taxon>
        <taxon>Euteleostomi</taxon>
        <taxon>Amphibia</taxon>
        <taxon>Batrachia</taxon>
        <taxon>Anura</taxon>
        <taxon>Pipoidea</taxon>
        <taxon>Pipidae</taxon>
        <taxon>Xenopodinae</taxon>
        <taxon>Xenopus</taxon>
        <taxon>Xenopus</taxon>
    </lineage>
</organism>
<name>A0A974CNA4_XENLA</name>
<accession>A0A974CNA4</accession>
<sequence>MKGQLCETVYLSKLYNLESKLMAQTVSYPLYVHILTKKNLKCGRLGVAELHSSACSLWLWGECCSCSLSIAGGPQVGGQSCNIISLYVLYCVITLKLHPSLSYFLCWD</sequence>
<dbReference type="Proteomes" id="UP000694892">
    <property type="component" value="Chromosome 6L"/>
</dbReference>
<reference evidence="2" key="1">
    <citation type="journal article" date="2016" name="Nature">
        <title>Genome evolution in the allotetraploid frog Xenopus laevis.</title>
        <authorList>
            <person name="Session A.M."/>
            <person name="Uno Y."/>
            <person name="Kwon T."/>
            <person name="Chapman J.A."/>
            <person name="Toyoda A."/>
            <person name="Takahashi S."/>
            <person name="Fukui A."/>
            <person name="Hikosaka A."/>
            <person name="Suzuki A."/>
            <person name="Kondo M."/>
            <person name="van Heeringen S.J."/>
            <person name="Quigley I."/>
            <person name="Heinz S."/>
            <person name="Ogino H."/>
            <person name="Ochi H."/>
            <person name="Hellsten U."/>
            <person name="Lyons J.B."/>
            <person name="Simakov O."/>
            <person name="Putnam N."/>
            <person name="Stites J."/>
            <person name="Kuroki Y."/>
            <person name="Tanaka T."/>
            <person name="Michiue T."/>
            <person name="Watanabe M."/>
            <person name="Bogdanovic O."/>
            <person name="Lister R."/>
            <person name="Georgiou G."/>
            <person name="Paranjpe S.S."/>
            <person name="van Kruijsbergen I."/>
            <person name="Shu S."/>
            <person name="Carlson J."/>
            <person name="Kinoshita T."/>
            <person name="Ohta Y."/>
            <person name="Mawaribuchi S."/>
            <person name="Jenkins J."/>
            <person name="Grimwood J."/>
            <person name="Schmutz J."/>
            <person name="Mitros T."/>
            <person name="Mozaffari S.V."/>
            <person name="Suzuki Y."/>
            <person name="Haramoto Y."/>
            <person name="Yamamoto T.S."/>
            <person name="Takagi C."/>
            <person name="Heald R."/>
            <person name="Miller K."/>
            <person name="Haudenschild C."/>
            <person name="Kitzman J."/>
            <person name="Nakayama T."/>
            <person name="Izutsu Y."/>
            <person name="Robert J."/>
            <person name="Fortriede J."/>
            <person name="Burns K."/>
            <person name="Lotay V."/>
            <person name="Karimi K."/>
            <person name="Yasuoka Y."/>
            <person name="Dichmann D.S."/>
            <person name="Flajnik M.F."/>
            <person name="Houston D.W."/>
            <person name="Shendure J."/>
            <person name="DuPasquier L."/>
            <person name="Vize P.D."/>
            <person name="Zorn A.M."/>
            <person name="Ito M."/>
            <person name="Marcotte E.M."/>
            <person name="Wallingford J.B."/>
            <person name="Ito Y."/>
            <person name="Asashima M."/>
            <person name="Ueno N."/>
            <person name="Matsuda Y."/>
            <person name="Veenstra G.J."/>
            <person name="Fujiyama A."/>
            <person name="Harland R.M."/>
            <person name="Taira M."/>
            <person name="Rokhsar D.S."/>
        </authorList>
    </citation>
    <scope>NUCLEOTIDE SEQUENCE [LARGE SCALE GENOMIC DNA]</scope>
    <source>
        <strain evidence="2">J</strain>
    </source>
</reference>
<protein>
    <submittedName>
        <fullName evidence="1">Uncharacterized protein</fullName>
    </submittedName>
</protein>
<dbReference type="AlphaFoldDB" id="A0A974CNA4"/>
<proteinExistence type="predicted"/>
<dbReference type="EMBL" id="CM004476">
    <property type="protein sequence ID" value="OCT75735.1"/>
    <property type="molecule type" value="Genomic_DNA"/>
</dbReference>
<gene>
    <name evidence="1" type="ORF">XELAEV_18030922mg</name>
</gene>